<dbReference type="EMBL" id="JACVVK020000047">
    <property type="protein sequence ID" value="KAK7499020.1"/>
    <property type="molecule type" value="Genomic_DNA"/>
</dbReference>
<reference evidence="1 2" key="1">
    <citation type="journal article" date="2023" name="Sci. Data">
        <title>Genome assembly of the Korean intertidal mud-creeper Batillaria attramentaria.</title>
        <authorList>
            <person name="Patra A.K."/>
            <person name="Ho P.T."/>
            <person name="Jun S."/>
            <person name="Lee S.J."/>
            <person name="Kim Y."/>
            <person name="Won Y.J."/>
        </authorList>
    </citation>
    <scope>NUCLEOTIDE SEQUENCE [LARGE SCALE GENOMIC DNA]</scope>
    <source>
        <strain evidence="1">Wonlab-2016</strain>
    </source>
</reference>
<dbReference type="Proteomes" id="UP001519460">
    <property type="component" value="Unassembled WGS sequence"/>
</dbReference>
<accession>A0ABD0LI25</accession>
<sequence>TRQQTANAKKPARPLAVHDVQSLKVDHKELKKMQEEDESLKPLWKKVSTKEVQDLPAGKVSFVDDDGILHRVFEPKGGGEETRQIVVPQLLHKNKLLLKWQGPFPIEKKCGACDYVVRTGRDKTKLFHVNMLKKYVRREAVGTSVTEDTDRVGLVLAEPEGPENAIDTMGVELQTVPVPVGESYRDIREVEIVQRWSVEEGLTESQLCRYNKNVCVLHCDTDGSKRSTYRGCYVKTGRPGWIWILSLETVSTGFAVSCAERANLTAYITHDTEHD</sequence>
<protein>
    <submittedName>
        <fullName evidence="1">Uncharacterized protein</fullName>
    </submittedName>
</protein>
<comment type="caution">
    <text evidence="1">The sequence shown here is derived from an EMBL/GenBank/DDBJ whole genome shotgun (WGS) entry which is preliminary data.</text>
</comment>
<feature type="non-terminal residue" evidence="1">
    <location>
        <position position="1"/>
    </location>
</feature>
<proteinExistence type="predicted"/>
<name>A0ABD0LI25_9CAEN</name>
<evidence type="ECO:0000313" key="2">
    <source>
        <dbReference type="Proteomes" id="UP001519460"/>
    </source>
</evidence>
<keyword evidence="2" id="KW-1185">Reference proteome</keyword>
<gene>
    <name evidence="1" type="ORF">BaRGS_00009829</name>
</gene>
<organism evidence="1 2">
    <name type="scientific">Batillaria attramentaria</name>
    <dbReference type="NCBI Taxonomy" id="370345"/>
    <lineage>
        <taxon>Eukaryota</taxon>
        <taxon>Metazoa</taxon>
        <taxon>Spiralia</taxon>
        <taxon>Lophotrochozoa</taxon>
        <taxon>Mollusca</taxon>
        <taxon>Gastropoda</taxon>
        <taxon>Caenogastropoda</taxon>
        <taxon>Sorbeoconcha</taxon>
        <taxon>Cerithioidea</taxon>
        <taxon>Batillariidae</taxon>
        <taxon>Batillaria</taxon>
    </lineage>
</organism>
<dbReference type="AlphaFoldDB" id="A0ABD0LI25"/>
<evidence type="ECO:0000313" key="1">
    <source>
        <dbReference type="EMBL" id="KAK7499020.1"/>
    </source>
</evidence>